<dbReference type="Gene3D" id="3.30.710.10">
    <property type="entry name" value="Potassium Channel Kv1.1, Chain A"/>
    <property type="match status" value="1"/>
</dbReference>
<evidence type="ECO:0000313" key="3">
    <source>
        <dbReference type="Proteomes" id="UP000620104"/>
    </source>
</evidence>
<protein>
    <recommendedName>
        <fullName evidence="1">BTB domain-containing protein</fullName>
    </recommendedName>
</protein>
<dbReference type="PROSITE" id="PS50097">
    <property type="entry name" value="BTB"/>
    <property type="match status" value="1"/>
</dbReference>
<evidence type="ECO:0000259" key="1">
    <source>
        <dbReference type="PROSITE" id="PS50097"/>
    </source>
</evidence>
<dbReference type="Pfam" id="PF00651">
    <property type="entry name" value="BTB"/>
    <property type="match status" value="1"/>
</dbReference>
<sequence length="246" mass="28219">MSDNTKSGMMIEDGFHPEFNDVDANIIIESNDGQKFRIHDYFLKTQSPVFRNMLALSTGSKDTVVSLPDSGEEIAALLKVISRKAGDVEAFSSNLQESFRLLKLARKYDVDPSWIGLLVCRFIKEDPLECFALACENIPAEAWLARKAITFFPSSSIHPLIMHGKPLEDYPGFKEVKHELIIRPNYAESTNPAYWTTEYTQRLGLFNYACYVRAWSWIYIERYESKRSPQEALNELASAFYSYIQK</sequence>
<dbReference type="EMBL" id="BLZA01000005">
    <property type="protein sequence ID" value="GHJ83859.1"/>
    <property type="molecule type" value="Genomic_DNA"/>
</dbReference>
<dbReference type="AlphaFoldDB" id="A0A8H3YC22"/>
<accession>A0A8H3YC22</accession>
<dbReference type="Proteomes" id="UP000620104">
    <property type="component" value="Unassembled WGS sequence"/>
</dbReference>
<feature type="domain" description="BTB" evidence="1">
    <location>
        <begin position="22"/>
        <end position="82"/>
    </location>
</feature>
<proteinExistence type="predicted"/>
<comment type="caution">
    <text evidence="2">The sequence shown here is derived from an EMBL/GenBank/DDBJ whole genome shotgun (WGS) entry which is preliminary data.</text>
</comment>
<organism evidence="2 3">
    <name type="scientific">Naganishia liquefaciens</name>
    <dbReference type="NCBI Taxonomy" id="104408"/>
    <lineage>
        <taxon>Eukaryota</taxon>
        <taxon>Fungi</taxon>
        <taxon>Dikarya</taxon>
        <taxon>Basidiomycota</taxon>
        <taxon>Agaricomycotina</taxon>
        <taxon>Tremellomycetes</taxon>
        <taxon>Filobasidiales</taxon>
        <taxon>Filobasidiaceae</taxon>
        <taxon>Naganishia</taxon>
    </lineage>
</organism>
<dbReference type="InterPro" id="IPR011333">
    <property type="entry name" value="SKP1/BTB/POZ_sf"/>
</dbReference>
<name>A0A8H3YC22_9TREE</name>
<reference evidence="2" key="1">
    <citation type="submission" date="2020-07" db="EMBL/GenBank/DDBJ databases">
        <title>Draft Genome Sequence of a Deep-Sea Yeast, Naganishia (Cryptococcus) liquefaciens strain N6.</title>
        <authorList>
            <person name="Han Y.W."/>
            <person name="Kajitani R."/>
            <person name="Morimoto H."/>
            <person name="Parhat M."/>
            <person name="Tsubouchi H."/>
            <person name="Bakenova O."/>
            <person name="Ogata M."/>
            <person name="Argunhan B."/>
            <person name="Aoki R."/>
            <person name="Kajiwara S."/>
            <person name="Itoh T."/>
            <person name="Iwasaki H."/>
        </authorList>
    </citation>
    <scope>NUCLEOTIDE SEQUENCE</scope>
    <source>
        <strain evidence="2">N6</strain>
    </source>
</reference>
<evidence type="ECO:0000313" key="2">
    <source>
        <dbReference type="EMBL" id="GHJ83859.1"/>
    </source>
</evidence>
<dbReference type="OrthoDB" id="6359816at2759"/>
<keyword evidence="3" id="KW-1185">Reference proteome</keyword>
<dbReference type="InterPro" id="IPR000210">
    <property type="entry name" value="BTB/POZ_dom"/>
</dbReference>
<gene>
    <name evidence="2" type="ORF">NliqN6_0261</name>
</gene>